<reference evidence="3 4" key="1">
    <citation type="submission" date="2018-08" db="EMBL/GenBank/DDBJ databases">
        <title>Altererythrobacter sp.Ery1 and Ery12, the genome sequencing of novel strains in genus Alterythrobacter.</title>
        <authorList>
            <person name="Cheng H."/>
            <person name="Wu Y.-H."/>
            <person name="Fang C."/>
            <person name="Xu X.-W."/>
        </authorList>
    </citation>
    <scope>NUCLEOTIDE SEQUENCE [LARGE SCALE GENOMIC DNA]</scope>
    <source>
        <strain evidence="3 4">Ery1</strain>
    </source>
</reference>
<keyword evidence="1" id="KW-0812">Transmembrane</keyword>
<feature type="signal peptide" evidence="2">
    <location>
        <begin position="1"/>
        <end position="22"/>
    </location>
</feature>
<keyword evidence="1" id="KW-0472">Membrane</keyword>
<gene>
    <name evidence="3" type="ORF">D2V04_09090</name>
</gene>
<dbReference type="EMBL" id="QXFK01000016">
    <property type="protein sequence ID" value="RIV78030.1"/>
    <property type="molecule type" value="Genomic_DNA"/>
</dbReference>
<dbReference type="Proteomes" id="UP000285092">
    <property type="component" value="Unassembled WGS sequence"/>
</dbReference>
<dbReference type="RefSeq" id="WP_119513244.1">
    <property type="nucleotide sequence ID" value="NZ_QXFK01000016.1"/>
</dbReference>
<evidence type="ECO:0000256" key="1">
    <source>
        <dbReference type="SAM" id="Phobius"/>
    </source>
</evidence>
<proteinExistence type="predicted"/>
<protein>
    <submittedName>
        <fullName evidence="3">Uncharacterized protein</fullName>
    </submittedName>
</protein>
<feature type="transmembrane region" description="Helical" evidence="1">
    <location>
        <begin position="46"/>
        <end position="65"/>
    </location>
</feature>
<comment type="caution">
    <text evidence="3">The sequence shown here is derived from an EMBL/GenBank/DDBJ whole genome shotgun (WGS) entry which is preliminary data.</text>
</comment>
<accession>A0A418NHG7</accession>
<organism evidence="3 4">
    <name type="scientific">Pelagerythrobacter aerophilus</name>
    <dbReference type="NCBI Taxonomy" id="2306995"/>
    <lineage>
        <taxon>Bacteria</taxon>
        <taxon>Pseudomonadati</taxon>
        <taxon>Pseudomonadota</taxon>
        <taxon>Alphaproteobacteria</taxon>
        <taxon>Sphingomonadales</taxon>
        <taxon>Erythrobacteraceae</taxon>
        <taxon>Pelagerythrobacter</taxon>
    </lineage>
</organism>
<keyword evidence="4" id="KW-1185">Reference proteome</keyword>
<dbReference type="AlphaFoldDB" id="A0A418NHG7"/>
<evidence type="ECO:0000313" key="4">
    <source>
        <dbReference type="Proteomes" id="UP000285092"/>
    </source>
</evidence>
<keyword evidence="2" id="KW-0732">Signal</keyword>
<name>A0A418NHG7_9SPHN</name>
<feature type="chain" id="PRO_5019156712" evidence="2">
    <location>
        <begin position="23"/>
        <end position="75"/>
    </location>
</feature>
<evidence type="ECO:0000313" key="3">
    <source>
        <dbReference type="EMBL" id="RIV78030.1"/>
    </source>
</evidence>
<keyword evidence="1" id="KW-1133">Transmembrane helix</keyword>
<evidence type="ECO:0000256" key="2">
    <source>
        <dbReference type="SAM" id="SignalP"/>
    </source>
</evidence>
<sequence length="75" mass="7133">MKFRNLVAATAALSLAASPAIAQSAVSADRASAPVEGESKLSGGSSVVLAILAAAAVIAGIVIAVDGGDDDPVSV</sequence>